<dbReference type="AlphaFoldDB" id="A0A4U1EDH2"/>
<dbReference type="Proteomes" id="UP000308365">
    <property type="component" value="Unassembled WGS sequence"/>
</dbReference>
<keyword evidence="10" id="KW-0053">Apoptosis</keyword>
<dbReference type="PRINTS" id="PR00078">
    <property type="entry name" value="G3PDHDRGNASE"/>
</dbReference>
<evidence type="ECO:0000256" key="8">
    <source>
        <dbReference type="ARBA" id="ARBA00022490"/>
    </source>
</evidence>
<evidence type="ECO:0000256" key="12">
    <source>
        <dbReference type="ARBA" id="ARBA00022845"/>
    </source>
</evidence>
<feature type="domain" description="Glyceraldehyde 3-phosphate dehydrogenase catalytic" evidence="22">
    <location>
        <begin position="90"/>
        <end position="208"/>
    </location>
</feature>
<dbReference type="Gene3D" id="3.30.360.10">
    <property type="entry name" value="Dihydrodipicolinate Reductase, domain 2"/>
    <property type="match status" value="1"/>
</dbReference>
<evidence type="ECO:0000256" key="6">
    <source>
        <dbReference type="ARBA" id="ARBA00013119"/>
    </source>
</evidence>
<evidence type="ECO:0000256" key="10">
    <source>
        <dbReference type="ARBA" id="ARBA00022703"/>
    </source>
</evidence>
<dbReference type="GO" id="GO:0006915">
    <property type="term" value="P:apoptotic process"/>
    <property type="evidence" value="ECO:0007669"/>
    <property type="project" value="UniProtKB-KW"/>
</dbReference>
<evidence type="ECO:0000256" key="5">
    <source>
        <dbReference type="ARBA" id="ARBA00007406"/>
    </source>
</evidence>
<proteinExistence type="inferred from homology"/>
<dbReference type="GO" id="GO:0006417">
    <property type="term" value="P:regulation of translation"/>
    <property type="evidence" value="ECO:0007669"/>
    <property type="project" value="UniProtKB-KW"/>
</dbReference>
<name>A0A4U1EDH2_MONMO</name>
<evidence type="ECO:0000256" key="13">
    <source>
        <dbReference type="ARBA" id="ARBA00023002"/>
    </source>
</evidence>
<dbReference type="EC" id="1.2.1.12" evidence="6"/>
<keyword evidence="15" id="KW-0324">Glycolysis</keyword>
<dbReference type="SUPFAM" id="SSF51735">
    <property type="entry name" value="NAD(P)-binding Rossmann-fold domains"/>
    <property type="match status" value="1"/>
</dbReference>
<gene>
    <name evidence="23" type="ORF">EI555_020500</name>
</gene>
<comment type="catalytic activity">
    <reaction evidence="21">
        <text>S-nitroso-L-cysteinyl-[GAPDH] + L-cysteinyl-[protein] = L-cysteinyl-[GAPDH] + S-nitroso-L-cysteinyl-[protein]</text>
        <dbReference type="Rhea" id="RHEA:66684"/>
        <dbReference type="Rhea" id="RHEA-COMP:10131"/>
        <dbReference type="Rhea" id="RHEA-COMP:17089"/>
        <dbReference type="Rhea" id="RHEA-COMP:17090"/>
        <dbReference type="Rhea" id="RHEA-COMP:17091"/>
        <dbReference type="ChEBI" id="CHEBI:29950"/>
        <dbReference type="ChEBI" id="CHEBI:149494"/>
    </reaction>
    <physiologicalReaction direction="left-to-right" evidence="21">
        <dbReference type="Rhea" id="RHEA:66685"/>
    </physiologicalReaction>
</comment>
<keyword evidence="8" id="KW-0963">Cytoplasm</keyword>
<evidence type="ECO:0000256" key="11">
    <source>
        <dbReference type="ARBA" id="ARBA00022799"/>
    </source>
</evidence>
<keyword evidence="13" id="KW-0560">Oxidoreductase</keyword>
<comment type="subunit">
    <text evidence="19">Homotetramer. Interacts with TPPP; the interaction is direct. Interacts (when S-nitrosylated) with SIAH1; leading to nuclear translocation. Interacts with RILPL1/GOSPEL, leading to prevent the interaction between GAPDH and SIAH1 and prevent nuclear translocation. Interacts with CHP1; the interaction increases the binding of CHP1 with microtubules. Associates with microtubules. Interacts with EIF1AD, USP25, PRKCI and WARS1. Interacts with phosphorylated RPL13A; inhibited by oxidatively-modified low-densitity lipoprotein (LDL(ox)). Component of the GAIT complex. Interacts with FKBP6; leading to inhibit GAPDH catalytic activity. Interacts with TRAF2, promoting TRAF2 ubiquitination. Interacts with TRAF3, promoting TRAF3 ubiquitination.</text>
</comment>
<evidence type="ECO:0000256" key="15">
    <source>
        <dbReference type="ARBA" id="ARBA00023152"/>
    </source>
</evidence>
<keyword evidence="17" id="KW-0539">Nucleus</keyword>
<evidence type="ECO:0000256" key="18">
    <source>
        <dbReference type="ARBA" id="ARBA00031890"/>
    </source>
</evidence>
<keyword evidence="9" id="KW-0808">Transferase</keyword>
<evidence type="ECO:0000256" key="14">
    <source>
        <dbReference type="ARBA" id="ARBA00023027"/>
    </source>
</evidence>
<dbReference type="EMBL" id="RWIC01002115">
    <property type="protein sequence ID" value="TKC34058.1"/>
    <property type="molecule type" value="Genomic_DNA"/>
</dbReference>
<dbReference type="InterPro" id="IPR020829">
    <property type="entry name" value="GlycerAld_3-P_DH_cat"/>
</dbReference>
<evidence type="ECO:0000256" key="2">
    <source>
        <dbReference type="ARBA" id="ARBA00004245"/>
    </source>
</evidence>
<evidence type="ECO:0000256" key="20">
    <source>
        <dbReference type="ARBA" id="ARBA00047698"/>
    </source>
</evidence>
<keyword evidence="11" id="KW-0702">S-nitrosylation</keyword>
<evidence type="ECO:0000256" key="1">
    <source>
        <dbReference type="ARBA" id="ARBA00004123"/>
    </source>
</evidence>
<evidence type="ECO:0000313" key="23">
    <source>
        <dbReference type="EMBL" id="TKC34058.1"/>
    </source>
</evidence>
<dbReference type="GO" id="GO:0004365">
    <property type="term" value="F:glyceraldehyde-3-phosphate dehydrogenase (NAD+) (phosphorylating) activity"/>
    <property type="evidence" value="ECO:0007669"/>
    <property type="project" value="UniProtKB-EC"/>
</dbReference>
<dbReference type="InterPro" id="IPR020831">
    <property type="entry name" value="GlycerAld/Erythrose_P_DH"/>
</dbReference>
<dbReference type="GO" id="GO:0005829">
    <property type="term" value="C:cytosol"/>
    <property type="evidence" value="ECO:0007669"/>
    <property type="project" value="UniProtKB-SubCell"/>
</dbReference>
<evidence type="ECO:0000256" key="7">
    <source>
        <dbReference type="ARBA" id="ARBA00021022"/>
    </source>
</evidence>
<dbReference type="GO" id="GO:0005856">
    <property type="term" value="C:cytoskeleton"/>
    <property type="evidence" value="ECO:0007669"/>
    <property type="project" value="UniProtKB-SubCell"/>
</dbReference>
<dbReference type="Pfam" id="PF02800">
    <property type="entry name" value="Gp_dh_C"/>
    <property type="match status" value="1"/>
</dbReference>
<comment type="subcellular location">
    <subcellularLocation>
        <location evidence="2">Cytoplasm</location>
        <location evidence="2">Cytoskeleton</location>
    </subcellularLocation>
    <subcellularLocation>
        <location evidence="3">Cytoplasm</location>
        <location evidence="3">Cytosol</location>
    </subcellularLocation>
    <subcellularLocation>
        <location evidence="1">Nucleus</location>
    </subcellularLocation>
</comment>
<evidence type="ECO:0000256" key="17">
    <source>
        <dbReference type="ARBA" id="ARBA00023242"/>
    </source>
</evidence>
<keyword evidence="16" id="KW-0206">Cytoskeleton</keyword>
<comment type="similarity">
    <text evidence="5">Belongs to the glyceraldehyde-3-phosphate dehydrogenase family.</text>
</comment>
<evidence type="ECO:0000259" key="22">
    <source>
        <dbReference type="Pfam" id="PF02800"/>
    </source>
</evidence>
<dbReference type="PANTHER" id="PTHR10836">
    <property type="entry name" value="GLYCERALDEHYDE 3-PHOSPHATE DEHYDROGENASE"/>
    <property type="match status" value="1"/>
</dbReference>
<accession>A0A4U1EDH2</accession>
<evidence type="ECO:0000256" key="16">
    <source>
        <dbReference type="ARBA" id="ARBA00023212"/>
    </source>
</evidence>
<keyword evidence="12" id="KW-0810">Translation regulation</keyword>
<comment type="pathway">
    <text evidence="4">Carbohydrate degradation; glycolysis; pyruvate from D-glyceraldehyde 3-phosphate: step 1/5.</text>
</comment>
<dbReference type="SUPFAM" id="SSF55347">
    <property type="entry name" value="Glyceraldehyde-3-phosphate dehydrogenase-like, C-terminal domain"/>
    <property type="match status" value="1"/>
</dbReference>
<sequence length="208" mass="22607">VGRRIRGALKKHWRLHGFFPGNSLFFTEAFLESPLVSSLAWRKLGLTMTLGVITSASSANAPMFVMGMNHGKYDSSLKIVNNASCITNSLAFLVKVIYDNFGIVEGCMITVLAITAFQKNVDGTSEKLWRHDCGEAQNIILASIGCGKGLPELTGKLTGMAFCVPSPNVSVLDLLCSVQKASKYDDIKKALKQALEEPLKDTLGYTED</sequence>
<dbReference type="GO" id="GO:0006096">
    <property type="term" value="P:glycolytic process"/>
    <property type="evidence" value="ECO:0007669"/>
    <property type="project" value="UniProtKB-KW"/>
</dbReference>
<comment type="caution">
    <text evidence="23">The sequence shown here is derived from an EMBL/GenBank/DDBJ whole genome shotgun (WGS) entry which is preliminary data.</text>
</comment>
<dbReference type="Gene3D" id="3.40.50.720">
    <property type="entry name" value="NAD(P)-binding Rossmann-like Domain"/>
    <property type="match status" value="1"/>
</dbReference>
<evidence type="ECO:0000256" key="21">
    <source>
        <dbReference type="ARBA" id="ARBA00048005"/>
    </source>
</evidence>
<evidence type="ECO:0000256" key="3">
    <source>
        <dbReference type="ARBA" id="ARBA00004514"/>
    </source>
</evidence>
<comment type="catalytic activity">
    <reaction evidence="20">
        <text>D-glyceraldehyde 3-phosphate + phosphate + NAD(+) = (2R)-3-phospho-glyceroyl phosphate + NADH + H(+)</text>
        <dbReference type="Rhea" id="RHEA:10300"/>
        <dbReference type="ChEBI" id="CHEBI:15378"/>
        <dbReference type="ChEBI" id="CHEBI:43474"/>
        <dbReference type="ChEBI" id="CHEBI:57540"/>
        <dbReference type="ChEBI" id="CHEBI:57604"/>
        <dbReference type="ChEBI" id="CHEBI:57945"/>
        <dbReference type="ChEBI" id="CHEBI:59776"/>
        <dbReference type="EC" id="1.2.1.12"/>
    </reaction>
</comment>
<evidence type="ECO:0000256" key="9">
    <source>
        <dbReference type="ARBA" id="ARBA00022679"/>
    </source>
</evidence>
<dbReference type="GO" id="GO:0016740">
    <property type="term" value="F:transferase activity"/>
    <property type="evidence" value="ECO:0007669"/>
    <property type="project" value="UniProtKB-KW"/>
</dbReference>
<dbReference type="PANTHER" id="PTHR10836:SF111">
    <property type="entry name" value="GLYCERALDEHYDE-3-PHOSPHATE DEHYDROGENASE"/>
    <property type="match status" value="1"/>
</dbReference>
<dbReference type="InterPro" id="IPR036291">
    <property type="entry name" value="NAD(P)-bd_dom_sf"/>
</dbReference>
<protein>
    <recommendedName>
        <fullName evidence="7">Glyceraldehyde-3-phosphate dehydrogenase</fullName>
        <ecNumber evidence="6">1.2.1.12</ecNumber>
    </recommendedName>
    <alternativeName>
        <fullName evidence="18">Peptidyl-cysteine S-nitrosylase GAPDH</fullName>
    </alternativeName>
</protein>
<keyword evidence="14" id="KW-0520">NAD</keyword>
<evidence type="ECO:0000256" key="4">
    <source>
        <dbReference type="ARBA" id="ARBA00004869"/>
    </source>
</evidence>
<evidence type="ECO:0000313" key="24">
    <source>
        <dbReference type="Proteomes" id="UP000308365"/>
    </source>
</evidence>
<evidence type="ECO:0000256" key="19">
    <source>
        <dbReference type="ARBA" id="ARBA00046997"/>
    </source>
</evidence>
<reference evidence="24" key="1">
    <citation type="journal article" date="2019" name="IScience">
        <title>Narwhal Genome Reveals Long-Term Low Genetic Diversity despite Current Large Abundance Size.</title>
        <authorList>
            <person name="Westbury M.V."/>
            <person name="Petersen B."/>
            <person name="Garde E."/>
            <person name="Heide-Jorgensen M.P."/>
            <person name="Lorenzen E.D."/>
        </authorList>
    </citation>
    <scope>NUCLEOTIDE SEQUENCE [LARGE SCALE GENOMIC DNA]</scope>
</reference>
<organism evidence="23 24">
    <name type="scientific">Monodon monoceros</name>
    <name type="common">Narwhal</name>
    <name type="synonym">Ceratodon monodon</name>
    <dbReference type="NCBI Taxonomy" id="40151"/>
    <lineage>
        <taxon>Eukaryota</taxon>
        <taxon>Metazoa</taxon>
        <taxon>Chordata</taxon>
        <taxon>Craniata</taxon>
        <taxon>Vertebrata</taxon>
        <taxon>Euteleostomi</taxon>
        <taxon>Mammalia</taxon>
        <taxon>Eutheria</taxon>
        <taxon>Laurasiatheria</taxon>
        <taxon>Artiodactyla</taxon>
        <taxon>Whippomorpha</taxon>
        <taxon>Cetacea</taxon>
        <taxon>Odontoceti</taxon>
        <taxon>Monodontidae</taxon>
        <taxon>Monodon</taxon>
    </lineage>
</organism>
<dbReference type="GO" id="GO:0005634">
    <property type="term" value="C:nucleus"/>
    <property type="evidence" value="ECO:0007669"/>
    <property type="project" value="UniProtKB-SubCell"/>
</dbReference>
<feature type="non-terminal residue" evidence="23">
    <location>
        <position position="1"/>
    </location>
</feature>